<feature type="non-terminal residue" evidence="1">
    <location>
        <position position="1"/>
    </location>
</feature>
<keyword evidence="2" id="KW-1185">Reference proteome</keyword>
<evidence type="ECO:0000313" key="1">
    <source>
        <dbReference type="EMBL" id="GMT05618.1"/>
    </source>
</evidence>
<dbReference type="AlphaFoldDB" id="A0AAV5UH32"/>
<reference evidence="1" key="1">
    <citation type="submission" date="2023-10" db="EMBL/GenBank/DDBJ databases">
        <title>Genome assembly of Pristionchus species.</title>
        <authorList>
            <person name="Yoshida K."/>
            <person name="Sommer R.J."/>
        </authorList>
    </citation>
    <scope>NUCLEOTIDE SEQUENCE</scope>
    <source>
        <strain evidence="1">RS0144</strain>
    </source>
</reference>
<sequence>STRLLFSVTIPSAFPTDYYYDRASKYVPSNAIDSHSIVIISVILLCSIAQHVLRSKIRLFQIKMQIIYPEISGKDEDIKKVAFDDNTLDLISEKDLERSLQRTKSLKEASYLENEDNEKLEANKLKKCVLHLRENCCQKLQQKQQEPKKCCITRLTNLPCVQMILNRTAPVAAKAE</sequence>
<protein>
    <submittedName>
        <fullName evidence="1">Uncharacterized protein</fullName>
    </submittedName>
</protein>
<organism evidence="1 2">
    <name type="scientific">Pristionchus entomophagus</name>
    <dbReference type="NCBI Taxonomy" id="358040"/>
    <lineage>
        <taxon>Eukaryota</taxon>
        <taxon>Metazoa</taxon>
        <taxon>Ecdysozoa</taxon>
        <taxon>Nematoda</taxon>
        <taxon>Chromadorea</taxon>
        <taxon>Rhabditida</taxon>
        <taxon>Rhabditina</taxon>
        <taxon>Diplogasteromorpha</taxon>
        <taxon>Diplogasteroidea</taxon>
        <taxon>Neodiplogasteridae</taxon>
        <taxon>Pristionchus</taxon>
    </lineage>
</organism>
<gene>
    <name evidence="1" type="ORF">PENTCL1PPCAC_27792</name>
</gene>
<accession>A0AAV5UH32</accession>
<name>A0AAV5UH32_9BILA</name>
<dbReference type="EMBL" id="BTSX01000006">
    <property type="protein sequence ID" value="GMT05618.1"/>
    <property type="molecule type" value="Genomic_DNA"/>
</dbReference>
<dbReference type="Proteomes" id="UP001432027">
    <property type="component" value="Unassembled WGS sequence"/>
</dbReference>
<comment type="caution">
    <text evidence="1">The sequence shown here is derived from an EMBL/GenBank/DDBJ whole genome shotgun (WGS) entry which is preliminary data.</text>
</comment>
<proteinExistence type="predicted"/>
<evidence type="ECO:0000313" key="2">
    <source>
        <dbReference type="Proteomes" id="UP001432027"/>
    </source>
</evidence>